<dbReference type="EMBL" id="FTLX01000003">
    <property type="protein sequence ID" value="SIQ70133.1"/>
    <property type="molecule type" value="Genomic_DNA"/>
</dbReference>
<reference evidence="9" key="2">
    <citation type="submission" date="2017-03" db="EMBL/GenBank/DDBJ databases">
        <title>Bacillus sp. V-88(T) DSM27956, whole genome shotgun sequencing project.</title>
        <authorList>
            <person name="Dastager S.G."/>
            <person name="Neurgaonkar P.S."/>
            <person name="Dharne M.S."/>
        </authorList>
    </citation>
    <scope>NUCLEOTIDE SEQUENCE [LARGE SCALE GENOMIC DNA]</scope>
    <source>
        <strain evidence="9">DSM 25145</strain>
    </source>
</reference>
<evidence type="ECO:0000313" key="7">
    <source>
        <dbReference type="EMBL" id="SIQ70133.1"/>
    </source>
</evidence>
<proteinExistence type="predicted"/>
<keyword evidence="3" id="KW-0285">Flavoprotein</keyword>
<protein>
    <submittedName>
        <fullName evidence="6">Pyridine nucleotide-disulfide oxidoreductase</fullName>
    </submittedName>
    <submittedName>
        <fullName evidence="7">Thioredoxin reductase</fullName>
    </submittedName>
</protein>
<dbReference type="PRINTS" id="PR00469">
    <property type="entry name" value="PNDRDTASEII"/>
</dbReference>
<dbReference type="InterPro" id="IPR023753">
    <property type="entry name" value="FAD/NAD-binding_dom"/>
</dbReference>
<evidence type="ECO:0000256" key="4">
    <source>
        <dbReference type="ARBA" id="ARBA00023002"/>
    </source>
</evidence>
<keyword evidence="4" id="KW-0560">Oxidoreductase</keyword>
<evidence type="ECO:0000256" key="1">
    <source>
        <dbReference type="ARBA" id="ARBA00001974"/>
    </source>
</evidence>
<feature type="domain" description="FAD/NAD(P)-binding" evidence="5">
    <location>
        <begin position="3"/>
        <end position="282"/>
    </location>
</feature>
<dbReference type="InterPro" id="IPR050097">
    <property type="entry name" value="Ferredoxin-NADP_redctase_2"/>
</dbReference>
<keyword evidence="9" id="KW-1185">Reference proteome</keyword>
<dbReference type="Proteomes" id="UP000186385">
    <property type="component" value="Unassembled WGS sequence"/>
</dbReference>
<gene>
    <name evidence="6" type="ORF">B1B05_08605</name>
    <name evidence="7" type="ORF">SAMN05443094_103397</name>
</gene>
<dbReference type="PANTHER" id="PTHR48105">
    <property type="entry name" value="THIOREDOXIN REDUCTASE 1-RELATED-RELATED"/>
    <property type="match status" value="1"/>
</dbReference>
<dbReference type="Proteomes" id="UP000215545">
    <property type="component" value="Unassembled WGS sequence"/>
</dbReference>
<dbReference type="OrthoDB" id="9806179at2"/>
<name>A0A1N6UWX5_9BACI</name>
<dbReference type="AlphaFoldDB" id="A0A1N6UWX5"/>
<comment type="cofactor">
    <cofactor evidence="1">
        <name>FAD</name>
        <dbReference type="ChEBI" id="CHEBI:57692"/>
    </cofactor>
</comment>
<dbReference type="PRINTS" id="PR00368">
    <property type="entry name" value="FADPNR"/>
</dbReference>
<evidence type="ECO:0000256" key="3">
    <source>
        <dbReference type="ARBA" id="ARBA00022630"/>
    </source>
</evidence>
<evidence type="ECO:0000256" key="2">
    <source>
        <dbReference type="ARBA" id="ARBA00011738"/>
    </source>
</evidence>
<dbReference type="Gene3D" id="3.50.50.60">
    <property type="entry name" value="FAD/NAD(P)-binding domain"/>
    <property type="match status" value="2"/>
</dbReference>
<dbReference type="RefSeq" id="WP_045849945.1">
    <property type="nucleotide sequence ID" value="NZ_FTLX01000003.1"/>
</dbReference>
<evidence type="ECO:0000313" key="6">
    <source>
        <dbReference type="EMBL" id="OXS78644.1"/>
    </source>
</evidence>
<dbReference type="SUPFAM" id="SSF51905">
    <property type="entry name" value="FAD/NAD(P)-binding domain"/>
    <property type="match status" value="1"/>
</dbReference>
<evidence type="ECO:0000259" key="5">
    <source>
        <dbReference type="Pfam" id="PF07992"/>
    </source>
</evidence>
<evidence type="ECO:0000313" key="8">
    <source>
        <dbReference type="Proteomes" id="UP000186385"/>
    </source>
</evidence>
<dbReference type="EMBL" id="MWSK01000003">
    <property type="protein sequence ID" value="OXS78644.1"/>
    <property type="molecule type" value="Genomic_DNA"/>
</dbReference>
<reference evidence="7 8" key="1">
    <citation type="submission" date="2017-01" db="EMBL/GenBank/DDBJ databases">
        <authorList>
            <person name="Mah S.A."/>
            <person name="Swanson W.J."/>
            <person name="Moy G.W."/>
            <person name="Vacquier V.D."/>
        </authorList>
    </citation>
    <scope>NUCLEOTIDE SEQUENCE [LARGE SCALE GENOMIC DNA]</scope>
    <source>
        <strain evidence="7 8">NIO-1016</strain>
    </source>
</reference>
<accession>A0A1N6UWX5</accession>
<organism evidence="7 8">
    <name type="scientific">Domibacillus enclensis</name>
    <dbReference type="NCBI Taxonomy" id="1017273"/>
    <lineage>
        <taxon>Bacteria</taxon>
        <taxon>Bacillati</taxon>
        <taxon>Bacillota</taxon>
        <taxon>Bacilli</taxon>
        <taxon>Bacillales</taxon>
        <taxon>Bacillaceae</taxon>
        <taxon>Domibacillus</taxon>
    </lineage>
</organism>
<evidence type="ECO:0000313" key="9">
    <source>
        <dbReference type="Proteomes" id="UP000215545"/>
    </source>
</evidence>
<dbReference type="Pfam" id="PF07992">
    <property type="entry name" value="Pyr_redox_2"/>
    <property type="match status" value="1"/>
</dbReference>
<dbReference type="InterPro" id="IPR036188">
    <property type="entry name" value="FAD/NAD-bd_sf"/>
</dbReference>
<dbReference type="STRING" id="1017273.SAMN05443094_103397"/>
<comment type="subunit">
    <text evidence="2">Homodimer.</text>
</comment>
<reference evidence="6" key="3">
    <citation type="submission" date="2017-03" db="EMBL/GenBank/DDBJ databases">
        <authorList>
            <person name="Dastager S.G."/>
            <person name="Neurgaonkar P.S."/>
            <person name="Dharne M.S."/>
        </authorList>
    </citation>
    <scope>NUCLEOTIDE SEQUENCE</scope>
    <source>
        <strain evidence="6">DSM 25145</strain>
    </source>
</reference>
<sequence>MLDCIIIGGGPAGLNAALVMGRAGRETILFDEDQPRNRVTQESHGFITQDGVKPSEFKKRGRADVLKYPSVSIKEERVENIERADELFTVLTKSGAEYVTKKVILATGLQDVLPNIEGLPLVYGTSVFSCPFCDGWEMRDQALAVIAENERAFHMGKLLSNWSSDVIVFTNGHQVLSETEKEVLNRQHVTVVEKKIEQLHSKEGQLQSIRLETGEEIKRTAGIVMTDLLQSAPFAKQLGCEMTLNGGVKIDSLGRTTVKGIYACGDTSLSAPSQLVIAAGEGSKAAAGVIADLVEEAFVLTES</sequence>
<dbReference type="GO" id="GO:0016491">
    <property type="term" value="F:oxidoreductase activity"/>
    <property type="evidence" value="ECO:0007669"/>
    <property type="project" value="UniProtKB-KW"/>
</dbReference>